<feature type="region of interest" description="Disordered" evidence="1">
    <location>
        <begin position="235"/>
        <end position="305"/>
    </location>
</feature>
<reference evidence="2" key="2">
    <citation type="submission" date="2025-08" db="UniProtKB">
        <authorList>
            <consortium name="Ensembl"/>
        </authorList>
    </citation>
    <scope>IDENTIFICATION</scope>
</reference>
<dbReference type="HOGENOM" id="CLU_913775_0_0_1"/>
<feature type="compositionally biased region" description="Polar residues" evidence="1">
    <location>
        <begin position="282"/>
        <end position="297"/>
    </location>
</feature>
<dbReference type="Ensembl" id="ENSCSAVT00000003247.1">
    <property type="protein sequence ID" value="ENSCSAVP00000003198.1"/>
    <property type="gene ID" value="ENSCSAVG00000001902.1"/>
</dbReference>
<evidence type="ECO:0000313" key="2">
    <source>
        <dbReference type="Ensembl" id="ENSCSAVP00000003198.1"/>
    </source>
</evidence>
<organism evidence="2 3">
    <name type="scientific">Ciona savignyi</name>
    <name type="common">Pacific transparent sea squirt</name>
    <dbReference type="NCBI Taxonomy" id="51511"/>
    <lineage>
        <taxon>Eukaryota</taxon>
        <taxon>Metazoa</taxon>
        <taxon>Chordata</taxon>
        <taxon>Tunicata</taxon>
        <taxon>Ascidiacea</taxon>
        <taxon>Phlebobranchia</taxon>
        <taxon>Cionidae</taxon>
        <taxon>Ciona</taxon>
    </lineage>
</organism>
<protein>
    <submittedName>
        <fullName evidence="2">Uncharacterized protein</fullName>
    </submittedName>
</protein>
<feature type="region of interest" description="Disordered" evidence="1">
    <location>
        <begin position="97"/>
        <end position="155"/>
    </location>
</feature>
<reference evidence="2" key="3">
    <citation type="submission" date="2025-09" db="UniProtKB">
        <authorList>
            <consortium name="Ensembl"/>
        </authorList>
    </citation>
    <scope>IDENTIFICATION</scope>
</reference>
<feature type="region of interest" description="Disordered" evidence="1">
    <location>
        <begin position="175"/>
        <end position="205"/>
    </location>
</feature>
<keyword evidence="3" id="KW-1185">Reference proteome</keyword>
<proteinExistence type="predicted"/>
<dbReference type="InParanoid" id="H2YD00"/>
<dbReference type="AlphaFoldDB" id="H2YD00"/>
<reference evidence="3" key="1">
    <citation type="submission" date="2003-08" db="EMBL/GenBank/DDBJ databases">
        <authorList>
            <person name="Birren B."/>
            <person name="Nusbaum C."/>
            <person name="Abebe A."/>
            <person name="Abouelleil A."/>
            <person name="Adekoya E."/>
            <person name="Ait-zahra M."/>
            <person name="Allen N."/>
            <person name="Allen T."/>
            <person name="An P."/>
            <person name="Anderson M."/>
            <person name="Anderson S."/>
            <person name="Arachchi H."/>
            <person name="Armbruster J."/>
            <person name="Bachantsang P."/>
            <person name="Baldwin J."/>
            <person name="Barry A."/>
            <person name="Bayul T."/>
            <person name="Blitshsteyn B."/>
            <person name="Bloom T."/>
            <person name="Blye J."/>
            <person name="Boguslavskiy L."/>
            <person name="Borowsky M."/>
            <person name="Boukhgalter B."/>
            <person name="Brunache A."/>
            <person name="Butler J."/>
            <person name="Calixte N."/>
            <person name="Calvo S."/>
            <person name="Camarata J."/>
            <person name="Campo K."/>
            <person name="Chang J."/>
            <person name="Cheshatsang Y."/>
            <person name="Citroen M."/>
            <person name="Collymore A."/>
            <person name="Considine T."/>
            <person name="Cook A."/>
            <person name="Cooke P."/>
            <person name="Corum B."/>
            <person name="Cuomo C."/>
            <person name="David R."/>
            <person name="Dawoe T."/>
            <person name="Degray S."/>
            <person name="Dodge S."/>
            <person name="Dooley K."/>
            <person name="Dorje P."/>
            <person name="Dorjee K."/>
            <person name="Dorris L."/>
            <person name="Duffey N."/>
            <person name="Dupes A."/>
            <person name="Elkins T."/>
            <person name="Engels R."/>
            <person name="Erickson J."/>
            <person name="Farina A."/>
            <person name="Faro S."/>
            <person name="Ferreira P."/>
            <person name="Fischer H."/>
            <person name="Fitzgerald M."/>
            <person name="Foley K."/>
            <person name="Gage D."/>
            <person name="Galagan J."/>
            <person name="Gearin G."/>
            <person name="Gnerre S."/>
            <person name="Gnirke A."/>
            <person name="Goyette A."/>
            <person name="Graham J."/>
            <person name="Grandbois E."/>
            <person name="Gyaltsen K."/>
            <person name="Hafez N."/>
            <person name="Hagopian D."/>
            <person name="Hagos B."/>
            <person name="Hall J."/>
            <person name="Hatcher B."/>
            <person name="Heller A."/>
            <person name="Higgins H."/>
            <person name="Honan T."/>
            <person name="Horn A."/>
            <person name="Houde N."/>
            <person name="Hughes L."/>
            <person name="Hulme W."/>
            <person name="Husby E."/>
            <person name="Iliev I."/>
            <person name="Jaffe D."/>
            <person name="Jones C."/>
            <person name="Kamal M."/>
            <person name="Kamat A."/>
            <person name="Kamvysselis M."/>
            <person name="Karlsson E."/>
            <person name="Kells C."/>
            <person name="Kieu A."/>
            <person name="Kisner P."/>
            <person name="Kodira C."/>
            <person name="Kulbokas E."/>
            <person name="Labutti K."/>
            <person name="Lama D."/>
            <person name="Landers T."/>
            <person name="Leger J."/>
            <person name="Levine S."/>
            <person name="Lewis D."/>
            <person name="Lewis T."/>
            <person name="Lindblad-toh K."/>
            <person name="Liu X."/>
            <person name="Lokyitsang T."/>
            <person name="Lokyitsang Y."/>
            <person name="Lucien O."/>
            <person name="Lui A."/>
            <person name="Ma L.J."/>
            <person name="Mabbitt R."/>
            <person name="Macdonald J."/>
            <person name="Maclean C."/>
            <person name="Major J."/>
            <person name="Manning J."/>
            <person name="Marabella R."/>
            <person name="Maru K."/>
            <person name="Matthews C."/>
            <person name="Mauceli E."/>
            <person name="Mccarthy M."/>
            <person name="Mcdonough S."/>
            <person name="Mcghee T."/>
            <person name="Meldrim J."/>
            <person name="Meneus L."/>
            <person name="Mesirov J."/>
            <person name="Mihalev A."/>
            <person name="Mihova T."/>
            <person name="Mikkelsen T."/>
            <person name="Mlenga V."/>
            <person name="Moru K."/>
            <person name="Mozes J."/>
            <person name="Mulrain L."/>
            <person name="Munson G."/>
            <person name="Naylor J."/>
            <person name="Newes C."/>
            <person name="Nguyen C."/>
            <person name="Nguyen N."/>
            <person name="Nguyen T."/>
            <person name="Nicol R."/>
            <person name="Nielsen C."/>
            <person name="Nizzari M."/>
            <person name="Norbu C."/>
            <person name="Norbu N."/>
            <person name="O'donnell P."/>
            <person name="Okoawo O."/>
            <person name="O'leary S."/>
            <person name="Omotosho B."/>
            <person name="O'neill K."/>
            <person name="Osman S."/>
            <person name="Parker S."/>
            <person name="Perrin D."/>
            <person name="Phunkhang P."/>
            <person name="Piqani B."/>
            <person name="Purcell S."/>
            <person name="Rachupka T."/>
            <person name="Ramasamy U."/>
            <person name="Rameau R."/>
            <person name="Ray V."/>
            <person name="Raymond C."/>
            <person name="Retta R."/>
            <person name="Richardson S."/>
            <person name="Rise C."/>
            <person name="Rodriguez J."/>
            <person name="Rogers J."/>
            <person name="Rogov P."/>
            <person name="Rutman M."/>
            <person name="Schupbach R."/>
            <person name="Seaman C."/>
            <person name="Settipalli S."/>
            <person name="Sharpe T."/>
            <person name="Sheridan J."/>
            <person name="Sherpa N."/>
            <person name="Shi J."/>
            <person name="Smirnov S."/>
            <person name="Smith C."/>
            <person name="Sougnez C."/>
            <person name="Spencer B."/>
            <person name="Stalker J."/>
            <person name="Stange-thomann N."/>
            <person name="Stavropoulos S."/>
            <person name="Stetson K."/>
            <person name="Stone C."/>
            <person name="Stone S."/>
            <person name="Stubbs M."/>
            <person name="Talamas J."/>
            <person name="Tchuinga P."/>
            <person name="Tenzing P."/>
            <person name="Tesfaye S."/>
            <person name="Theodore J."/>
            <person name="Thoulutsang Y."/>
            <person name="Topham K."/>
            <person name="Towey S."/>
            <person name="Tsamla T."/>
            <person name="Tsomo N."/>
            <person name="Vallee D."/>
            <person name="Vassiliev H."/>
            <person name="Venkataraman V."/>
            <person name="Vinson J."/>
            <person name="Vo A."/>
            <person name="Wade C."/>
            <person name="Wang S."/>
            <person name="Wangchuk T."/>
            <person name="Wangdi T."/>
            <person name="Whittaker C."/>
            <person name="Wilkinson J."/>
            <person name="Wu Y."/>
            <person name="Wyman D."/>
            <person name="Yadav S."/>
            <person name="Yang S."/>
            <person name="Yang X."/>
            <person name="Yeager S."/>
            <person name="Yee E."/>
            <person name="Young G."/>
            <person name="Zainoun J."/>
            <person name="Zembeck L."/>
            <person name="Zimmer A."/>
            <person name="Zody M."/>
            <person name="Lander E."/>
        </authorList>
    </citation>
    <scope>NUCLEOTIDE SEQUENCE [LARGE SCALE GENOMIC DNA]</scope>
</reference>
<evidence type="ECO:0000256" key="1">
    <source>
        <dbReference type="SAM" id="MobiDB-lite"/>
    </source>
</evidence>
<feature type="compositionally biased region" description="Polar residues" evidence="1">
    <location>
        <begin position="123"/>
        <end position="134"/>
    </location>
</feature>
<name>H2YD00_CIOSA</name>
<accession>H2YD00</accession>
<evidence type="ECO:0000313" key="3">
    <source>
        <dbReference type="Proteomes" id="UP000007875"/>
    </source>
</evidence>
<sequence>MNPSSHTIALLMAQHQALMQQQHQQQQQQSSPLSTQQQMMGNSYFSPYPWQLAYADPALLRSMLCVQAMQNSHVPSRLVPAATASWYGSEGMQQPALAAPQWRAPTYHHDRASPSAHKPQEQYKPTPSPINSHTAPVPGKVPYSIPDAHRDQTDDRKVIAREKEEALKKQKWLKAENVKVEPKPEKPQEKPQEKPCKSWPHQSRPDMTLRMIDPATYVASQAAHLISEAANRRDLMEPQKPPVASKIWQPPVDDAPTASYSPTYRAPTPADVGSKPQHGVFNINSLKYSPPCQTSPKSEFPPTIK</sequence>
<dbReference type="Proteomes" id="UP000007875">
    <property type="component" value="Unassembled WGS sequence"/>
</dbReference>
<feature type="compositionally biased region" description="Basic and acidic residues" evidence="1">
    <location>
        <begin position="175"/>
        <end position="196"/>
    </location>
</feature>